<feature type="domain" description="NADH:quinone oxidoreductase/Mrp antiporter transmembrane" evidence="8">
    <location>
        <begin position="135"/>
        <end position="435"/>
    </location>
</feature>
<feature type="transmembrane region" description="Helical" evidence="7">
    <location>
        <begin position="347"/>
        <end position="366"/>
    </location>
</feature>
<dbReference type="eggNOG" id="arCOG01537">
    <property type="taxonomic scope" value="Archaea"/>
</dbReference>
<dbReference type="GO" id="GO:0005886">
    <property type="term" value="C:plasma membrane"/>
    <property type="evidence" value="ECO:0007669"/>
    <property type="project" value="UniProtKB-SubCell"/>
</dbReference>
<feature type="transmembrane region" description="Helical" evidence="7">
    <location>
        <begin position="410"/>
        <end position="434"/>
    </location>
</feature>
<feature type="transmembrane region" description="Helical" evidence="7">
    <location>
        <begin position="378"/>
        <end position="398"/>
    </location>
</feature>
<feature type="transmembrane region" description="Helical" evidence="7">
    <location>
        <begin position="673"/>
        <end position="692"/>
    </location>
</feature>
<keyword evidence="2" id="KW-1003">Cell membrane</keyword>
<reference evidence="9 10" key="1">
    <citation type="journal article" date="2007" name="Genome Biol.">
        <title>Genome analysis and genome-wide proteomics of Thermococcus gammatolerans, the most radioresistant organism known amongst the Archaea.</title>
        <authorList>
            <person name="Zivanovic Y."/>
            <person name="Armengaud J."/>
            <person name="Lagorce A."/>
            <person name="Leplat C."/>
            <person name="Guerin P."/>
            <person name="Dutertre M."/>
            <person name="Anthouard V."/>
            <person name="Forterre P."/>
            <person name="Wincker P."/>
            <person name="Confalonieri F."/>
        </authorList>
    </citation>
    <scope>NUCLEOTIDE SEQUENCE [LARGE SCALE GENOMIC DNA]</scope>
    <source>
        <strain evidence="10">DSM 15229 / JCM 11827 / EJ3</strain>
    </source>
</reference>
<dbReference type="Proteomes" id="UP000001488">
    <property type="component" value="Chromosome"/>
</dbReference>
<dbReference type="EMBL" id="CP001398">
    <property type="protein sequence ID" value="ACS32563.1"/>
    <property type="molecule type" value="Genomic_DNA"/>
</dbReference>
<dbReference type="InterPro" id="IPR052175">
    <property type="entry name" value="ComplexI-like_HydComp"/>
</dbReference>
<dbReference type="InterPro" id="IPR001750">
    <property type="entry name" value="ND/Mrp_TM"/>
</dbReference>
<evidence type="ECO:0000256" key="3">
    <source>
        <dbReference type="ARBA" id="ARBA00022692"/>
    </source>
</evidence>
<gene>
    <name evidence="9" type="primary">mhy2D</name>
    <name evidence="9" type="ordered locus">TGAM_0061</name>
</gene>
<dbReference type="PANTHER" id="PTHR42682:SF3">
    <property type="entry name" value="FORMATE HYDROGENLYASE SUBUNIT 3-RELATED"/>
    <property type="match status" value="1"/>
</dbReference>
<dbReference type="PATRIC" id="fig|593117.10.peg.63"/>
<feature type="transmembrane region" description="Helical" evidence="7">
    <location>
        <begin position="74"/>
        <end position="101"/>
    </location>
</feature>
<dbReference type="Pfam" id="PF00361">
    <property type="entry name" value="Proton_antipo_M"/>
    <property type="match status" value="1"/>
</dbReference>
<evidence type="ECO:0000259" key="8">
    <source>
        <dbReference type="Pfam" id="PF00361"/>
    </source>
</evidence>
<dbReference type="AlphaFoldDB" id="C5A2R1"/>
<proteinExistence type="predicted"/>
<keyword evidence="10" id="KW-1185">Reference proteome</keyword>
<evidence type="ECO:0000256" key="6">
    <source>
        <dbReference type="ARBA" id="ARBA00023136"/>
    </source>
</evidence>
<dbReference type="HOGENOM" id="CLU_007100_8_1_2"/>
<comment type="subcellular location">
    <subcellularLocation>
        <location evidence="1">Cell membrane</location>
        <topology evidence="1">Multi-pass membrane protein</topology>
    </subcellularLocation>
</comment>
<keyword evidence="4 7" id="KW-1133">Transmembrane helix</keyword>
<feature type="transmembrane region" description="Helical" evidence="7">
    <location>
        <begin position="113"/>
        <end position="130"/>
    </location>
</feature>
<evidence type="ECO:0000256" key="1">
    <source>
        <dbReference type="ARBA" id="ARBA00004651"/>
    </source>
</evidence>
<dbReference type="GO" id="GO:0016491">
    <property type="term" value="F:oxidoreductase activity"/>
    <property type="evidence" value="ECO:0007669"/>
    <property type="project" value="UniProtKB-KW"/>
</dbReference>
<feature type="transmembrane region" description="Helical" evidence="7">
    <location>
        <begin position="531"/>
        <end position="551"/>
    </location>
</feature>
<keyword evidence="6 7" id="KW-0472">Membrane</keyword>
<dbReference type="KEGG" id="tga:TGAM_0061"/>
<feature type="transmembrane region" description="Helical" evidence="7">
    <location>
        <begin position="168"/>
        <end position="191"/>
    </location>
</feature>
<evidence type="ECO:0000313" key="9">
    <source>
        <dbReference type="EMBL" id="ACS32563.1"/>
    </source>
</evidence>
<feature type="transmembrane region" description="Helical" evidence="7">
    <location>
        <begin position="474"/>
        <end position="494"/>
    </location>
</feature>
<dbReference type="STRING" id="593117.TGAM_0061"/>
<keyword evidence="5 9" id="KW-0560">Oxidoreductase</keyword>
<organism evidence="9 10">
    <name type="scientific">Thermococcus gammatolerans (strain DSM 15229 / JCM 11827 / EJ3)</name>
    <dbReference type="NCBI Taxonomy" id="593117"/>
    <lineage>
        <taxon>Archaea</taxon>
        <taxon>Methanobacteriati</taxon>
        <taxon>Methanobacteriota</taxon>
        <taxon>Thermococci</taxon>
        <taxon>Thermococcales</taxon>
        <taxon>Thermococcaceae</taxon>
        <taxon>Thermococcus</taxon>
    </lineage>
</organism>
<evidence type="ECO:0000256" key="2">
    <source>
        <dbReference type="ARBA" id="ARBA00022475"/>
    </source>
</evidence>
<keyword evidence="9" id="KW-0456">Lyase</keyword>
<feature type="transmembrane region" description="Helical" evidence="7">
    <location>
        <begin position="245"/>
        <end position="262"/>
    </location>
</feature>
<dbReference type="PRINTS" id="PR01434">
    <property type="entry name" value="NADHDHGNASE5"/>
</dbReference>
<protein>
    <submittedName>
        <fullName evidence="9">Formate hydrogenlyase II subunit D (Mhy2D)</fullName>
        <ecNumber evidence="9">1.6.5.3</ecNumber>
    </submittedName>
</protein>
<feature type="transmembrane region" description="Helical" evidence="7">
    <location>
        <begin position="274"/>
        <end position="295"/>
    </location>
</feature>
<evidence type="ECO:0000256" key="4">
    <source>
        <dbReference type="ARBA" id="ARBA00022989"/>
    </source>
</evidence>
<feature type="transmembrane region" description="Helical" evidence="7">
    <location>
        <begin position="211"/>
        <end position="233"/>
    </location>
</feature>
<accession>C5A2R1</accession>
<feature type="transmembrane region" description="Helical" evidence="7">
    <location>
        <begin position="6"/>
        <end position="24"/>
    </location>
</feature>
<evidence type="ECO:0000256" key="5">
    <source>
        <dbReference type="ARBA" id="ARBA00023002"/>
    </source>
</evidence>
<keyword evidence="3 7" id="KW-0812">Transmembrane</keyword>
<dbReference type="PaxDb" id="593117-TGAM_0061"/>
<sequence length="694" mass="75345">MKMKELFTLTVILYLISILAVLPLRKNYRASITVGHVFTGLASLSLLAFTVSVLPEALKGKAIEFTYDLGVAKIPFHVDGLSLILCLVLGSLGLATSIYSPKYMEFYERFGRGWLYVVLYSTFVLSMVLIVTTSNFLWFVFFWEVMTFTSYLLMVWENDEEYVRKAGWKYFVTMHVASTLPLIVALALLYAKAGSIEGLNFDNLSKLHLGPIYYLLFLVGFGSKAGVVPLHFWLPDAHPAAPSNVSALLSGAMIKVAVYGLIRTTCFILGLNETFGYIVAILGTVTLTVGTLYALKQTDAKRLLAYHSVGQMGYIWLGVGAGIALMAKGGSYAAFGAIAMAAGLYHLVNHAIFKGLLFLSAGSVLYRTHTRELNVLGGLAKLMPLTALFTFIAAMSIAGEPPFNGFMSKWMIYQGTFLSGDGLLVFCGVMALFISAATLASFVKFYTTAFGGVPTKVTENAEEVPSSMLVGKGFLAALCLLFGLIPSSIIPLLLAPGKVLTGTDLSGWISTKYWLVTIKAPGMPSGGETYFNPWLLVGVLGVLAGAMLVSYPNRPKKVVKVWTTGEPVRMEHYKLKAMHYYGPFEEYIHGLYHSGDVLSEWGSGVCSAVAGGYLTLGKTLLRWADKVGRGITSAGRWYVENGKEVYLDEAVASPFVQLAKGLAIGLEELSLNYNLLLAVAVAVLGLILLILAGW</sequence>
<feature type="transmembrane region" description="Helical" evidence="7">
    <location>
        <begin position="136"/>
        <end position="156"/>
    </location>
</feature>
<evidence type="ECO:0000256" key="7">
    <source>
        <dbReference type="SAM" id="Phobius"/>
    </source>
</evidence>
<feature type="transmembrane region" description="Helical" evidence="7">
    <location>
        <begin position="36"/>
        <end position="54"/>
    </location>
</feature>
<name>C5A2R1_THEGJ</name>
<dbReference type="GO" id="GO:0016829">
    <property type="term" value="F:lyase activity"/>
    <property type="evidence" value="ECO:0007669"/>
    <property type="project" value="UniProtKB-KW"/>
</dbReference>
<dbReference type="PANTHER" id="PTHR42682">
    <property type="entry name" value="HYDROGENASE-4 COMPONENT F"/>
    <property type="match status" value="1"/>
</dbReference>
<evidence type="ECO:0000313" key="10">
    <source>
        <dbReference type="Proteomes" id="UP000001488"/>
    </source>
</evidence>
<dbReference type="EC" id="1.6.5.3" evidence="9"/>